<evidence type="ECO:0000256" key="13">
    <source>
        <dbReference type="RuleBase" id="RU003785"/>
    </source>
</evidence>
<comment type="caution">
    <text evidence="10">Lacks conserved residue(s) required for the propagation of feature annotation.</text>
</comment>
<dbReference type="EC" id="2.5.1.75" evidence="10"/>
<comment type="cofactor">
    <cofactor evidence="1 10">
        <name>Mg(2+)</name>
        <dbReference type="ChEBI" id="CHEBI:18420"/>
    </cofactor>
</comment>
<evidence type="ECO:0000256" key="10">
    <source>
        <dbReference type="HAMAP-Rule" id="MF_00185"/>
    </source>
</evidence>
<dbReference type="InterPro" id="IPR018022">
    <property type="entry name" value="IPT"/>
</dbReference>
<keyword evidence="7 10" id="KW-0067">ATP-binding</keyword>
<evidence type="ECO:0000256" key="6">
    <source>
        <dbReference type="ARBA" id="ARBA00022741"/>
    </source>
</evidence>
<feature type="binding site" evidence="10">
    <location>
        <begin position="14"/>
        <end position="19"/>
    </location>
    <ligand>
        <name>substrate</name>
    </ligand>
</feature>
<evidence type="ECO:0000256" key="2">
    <source>
        <dbReference type="ARBA" id="ARBA00003213"/>
    </source>
</evidence>
<dbReference type="SUPFAM" id="SSF52540">
    <property type="entry name" value="P-loop containing nucleoside triphosphate hydrolases"/>
    <property type="match status" value="1"/>
</dbReference>
<evidence type="ECO:0000256" key="3">
    <source>
        <dbReference type="ARBA" id="ARBA00005842"/>
    </source>
</evidence>
<reference evidence="14 15" key="1">
    <citation type="submission" date="2024-06" db="EMBL/GenBank/DDBJ databases">
        <title>Sorghum-associated microbial communities from plants grown in Nebraska, USA.</title>
        <authorList>
            <person name="Schachtman D."/>
        </authorList>
    </citation>
    <scope>NUCLEOTIDE SEQUENCE [LARGE SCALE GENOMIC DNA]</scope>
    <source>
        <strain evidence="14 15">2814</strain>
    </source>
</reference>
<sequence length="291" mass="31676">MPKAPRLTLIAGPTASGKSRLAMETAERTGAVIINADSQQLYADLRVLTARPSVEDESRAEHRLYGVADAAEAWSVGRWTRAVLPLLDELATQDRPALLVGGTGLYFNALTRGLADIPPVPNAVRDALQAAYDLEGEAAFRRRLAEVDPTAAAAITPGDRQRLVRAQAVVQVSGRSLSAWKADTRPLLTPGSYDALVVEPPRDRLYAACDIRVSQMIEQGAVDEVRDLLTRDLDPALPAMKAVGVPELAAFLSGAASLDQATAAIRLSTRHYAKRQLTWFRNQARNWRRYS</sequence>
<name>A0ABV2RD93_9CAUL</name>
<evidence type="ECO:0000256" key="11">
    <source>
        <dbReference type="RuleBase" id="RU003783"/>
    </source>
</evidence>
<dbReference type="HAMAP" id="MF_00185">
    <property type="entry name" value="IPP_trans"/>
    <property type="match status" value="1"/>
</dbReference>
<evidence type="ECO:0000256" key="12">
    <source>
        <dbReference type="RuleBase" id="RU003784"/>
    </source>
</evidence>
<comment type="caution">
    <text evidence="14">The sequence shown here is derived from an EMBL/GenBank/DDBJ whole genome shotgun (WGS) entry which is preliminary data.</text>
</comment>
<keyword evidence="4 10" id="KW-0808">Transferase</keyword>
<dbReference type="NCBIfam" id="TIGR00174">
    <property type="entry name" value="miaA"/>
    <property type="match status" value="1"/>
</dbReference>
<evidence type="ECO:0000313" key="14">
    <source>
        <dbReference type="EMBL" id="MET4684563.1"/>
    </source>
</evidence>
<dbReference type="Pfam" id="PF01715">
    <property type="entry name" value="IPPT"/>
    <property type="match status" value="1"/>
</dbReference>
<protein>
    <recommendedName>
        <fullName evidence="10">tRNA dimethylallyltransferase</fullName>
        <ecNumber evidence="10">2.5.1.75</ecNumber>
    </recommendedName>
    <alternativeName>
        <fullName evidence="10">Dimethylallyl diphosphate:tRNA dimethylallyltransferase</fullName>
        <shortName evidence="10">DMAPP:tRNA dimethylallyltransferase</shortName>
        <shortName evidence="10">DMATase</shortName>
    </alternativeName>
    <alternativeName>
        <fullName evidence="10">Isopentenyl-diphosphate:tRNA isopentenyltransferase</fullName>
        <shortName evidence="10">IPP transferase</shortName>
        <shortName evidence="10">IPPT</shortName>
        <shortName evidence="10">IPTase</shortName>
    </alternativeName>
</protein>
<feature type="site" description="Interaction with substrate tRNA" evidence="10">
    <location>
        <position position="125"/>
    </location>
</feature>
<dbReference type="Proteomes" id="UP001549313">
    <property type="component" value="Unassembled WGS sequence"/>
</dbReference>
<comment type="function">
    <text evidence="2 10 12">Catalyzes the transfer of a dimethylallyl group onto the adenine at position 37 in tRNAs that read codons beginning with uridine, leading to the formation of N6-(dimethylallyl)adenosine (i(6)A).</text>
</comment>
<gene>
    <name evidence="10" type="primary">miaA</name>
    <name evidence="14" type="ORF">ABIE19_002500</name>
</gene>
<evidence type="ECO:0000256" key="1">
    <source>
        <dbReference type="ARBA" id="ARBA00001946"/>
    </source>
</evidence>
<dbReference type="GO" id="GO:0052381">
    <property type="term" value="F:tRNA dimethylallyltransferase activity"/>
    <property type="evidence" value="ECO:0007669"/>
    <property type="project" value="UniProtKB-EC"/>
</dbReference>
<comment type="subunit">
    <text evidence="10">Monomer.</text>
</comment>
<accession>A0ABV2RD93</accession>
<evidence type="ECO:0000256" key="9">
    <source>
        <dbReference type="ARBA" id="ARBA00049563"/>
    </source>
</evidence>
<comment type="similarity">
    <text evidence="3 10 13">Belongs to the IPP transferase family.</text>
</comment>
<dbReference type="RefSeq" id="WP_354089515.1">
    <property type="nucleotide sequence ID" value="NZ_JBEPTF010000003.1"/>
</dbReference>
<dbReference type="InterPro" id="IPR039657">
    <property type="entry name" value="Dimethylallyltransferase"/>
</dbReference>
<feature type="binding site" evidence="10">
    <location>
        <begin position="12"/>
        <end position="19"/>
    </location>
    <ligand>
        <name>ATP</name>
        <dbReference type="ChEBI" id="CHEBI:30616"/>
    </ligand>
</feature>
<keyword evidence="5 10" id="KW-0819">tRNA processing</keyword>
<dbReference type="Gene3D" id="1.10.20.140">
    <property type="match status" value="1"/>
</dbReference>
<evidence type="ECO:0000256" key="8">
    <source>
        <dbReference type="ARBA" id="ARBA00022842"/>
    </source>
</evidence>
<comment type="catalytic activity">
    <reaction evidence="9 10 11">
        <text>adenosine(37) in tRNA + dimethylallyl diphosphate = N(6)-dimethylallyladenosine(37) in tRNA + diphosphate</text>
        <dbReference type="Rhea" id="RHEA:26482"/>
        <dbReference type="Rhea" id="RHEA-COMP:10162"/>
        <dbReference type="Rhea" id="RHEA-COMP:10375"/>
        <dbReference type="ChEBI" id="CHEBI:33019"/>
        <dbReference type="ChEBI" id="CHEBI:57623"/>
        <dbReference type="ChEBI" id="CHEBI:74411"/>
        <dbReference type="ChEBI" id="CHEBI:74415"/>
        <dbReference type="EC" id="2.5.1.75"/>
    </reaction>
</comment>
<keyword evidence="8 10" id="KW-0460">Magnesium</keyword>
<evidence type="ECO:0000256" key="5">
    <source>
        <dbReference type="ARBA" id="ARBA00022694"/>
    </source>
</evidence>
<evidence type="ECO:0000256" key="4">
    <source>
        <dbReference type="ARBA" id="ARBA00022679"/>
    </source>
</evidence>
<organism evidence="14 15">
    <name type="scientific">Brevundimonas faecalis</name>
    <dbReference type="NCBI Taxonomy" id="947378"/>
    <lineage>
        <taxon>Bacteria</taxon>
        <taxon>Pseudomonadati</taxon>
        <taxon>Pseudomonadota</taxon>
        <taxon>Alphaproteobacteria</taxon>
        <taxon>Caulobacterales</taxon>
        <taxon>Caulobacteraceae</taxon>
        <taxon>Brevundimonas</taxon>
    </lineage>
</organism>
<keyword evidence="15" id="KW-1185">Reference proteome</keyword>
<proteinExistence type="inferred from homology"/>
<evidence type="ECO:0000313" key="15">
    <source>
        <dbReference type="Proteomes" id="UP001549313"/>
    </source>
</evidence>
<dbReference type="InterPro" id="IPR027417">
    <property type="entry name" value="P-loop_NTPase"/>
</dbReference>
<dbReference type="Gene3D" id="3.40.50.300">
    <property type="entry name" value="P-loop containing nucleotide triphosphate hydrolases"/>
    <property type="match status" value="1"/>
</dbReference>
<feature type="region of interest" description="Interaction with substrate tRNA" evidence="10">
    <location>
        <begin position="161"/>
        <end position="165"/>
    </location>
</feature>
<feature type="site" description="Interaction with substrate tRNA" evidence="10">
    <location>
        <position position="103"/>
    </location>
</feature>
<dbReference type="PANTHER" id="PTHR11088:SF60">
    <property type="entry name" value="TRNA DIMETHYLALLYLTRANSFERASE"/>
    <property type="match status" value="1"/>
</dbReference>
<dbReference type="EMBL" id="JBEPTF010000003">
    <property type="protein sequence ID" value="MET4684563.1"/>
    <property type="molecule type" value="Genomic_DNA"/>
</dbReference>
<evidence type="ECO:0000256" key="7">
    <source>
        <dbReference type="ARBA" id="ARBA00022840"/>
    </source>
</evidence>
<dbReference type="PANTHER" id="PTHR11088">
    <property type="entry name" value="TRNA DIMETHYLALLYLTRANSFERASE"/>
    <property type="match status" value="1"/>
</dbReference>
<feature type="region of interest" description="Interaction with substrate tRNA" evidence="10">
    <location>
        <begin position="37"/>
        <end position="40"/>
    </location>
</feature>
<keyword evidence="6 10" id="KW-0547">Nucleotide-binding</keyword>